<gene>
    <name evidence="2" type="ORF">GMARGA_LOCUS9923</name>
</gene>
<dbReference type="Proteomes" id="UP000789901">
    <property type="component" value="Unassembled WGS sequence"/>
</dbReference>
<accession>A0ABN7URU6</accession>
<dbReference type="Gene3D" id="3.50.4.10">
    <property type="entry name" value="Hepatocyte Growth Factor"/>
    <property type="match status" value="1"/>
</dbReference>
<dbReference type="PROSITE" id="PS50948">
    <property type="entry name" value="PAN"/>
    <property type="match status" value="1"/>
</dbReference>
<reference evidence="2 3" key="1">
    <citation type="submission" date="2021-06" db="EMBL/GenBank/DDBJ databases">
        <authorList>
            <person name="Kallberg Y."/>
            <person name="Tangrot J."/>
            <person name="Rosling A."/>
        </authorList>
    </citation>
    <scope>NUCLEOTIDE SEQUENCE [LARGE SCALE GENOMIC DNA]</scope>
    <source>
        <strain evidence="2 3">120-4 pot B 10/14</strain>
    </source>
</reference>
<organism evidence="2 3">
    <name type="scientific">Gigaspora margarita</name>
    <dbReference type="NCBI Taxonomy" id="4874"/>
    <lineage>
        <taxon>Eukaryota</taxon>
        <taxon>Fungi</taxon>
        <taxon>Fungi incertae sedis</taxon>
        <taxon>Mucoromycota</taxon>
        <taxon>Glomeromycotina</taxon>
        <taxon>Glomeromycetes</taxon>
        <taxon>Diversisporales</taxon>
        <taxon>Gigasporaceae</taxon>
        <taxon>Gigaspora</taxon>
    </lineage>
</organism>
<comment type="caution">
    <text evidence="2">The sequence shown here is derived from an EMBL/GenBank/DDBJ whole genome shotgun (WGS) entry which is preliminary data.</text>
</comment>
<keyword evidence="3" id="KW-1185">Reference proteome</keyword>
<sequence>MKNNINRSRLGSYGNQRPLENELSSISIIDASKYPKYHKYNSLKTCTITDVSTVTATSTITCSTETPTLIPCPDHKVVPNNCHGCEKTTITTCTPTTTICAPTSISEEDCCGDGGPGRNDIQLYAEDYIDTVSANTLADCCRACYENLQCAMYSYGNGNCALYAIYSEAPTCQTSEFTDGGVIGCGICRQ</sequence>
<evidence type="ECO:0000313" key="3">
    <source>
        <dbReference type="Proteomes" id="UP000789901"/>
    </source>
</evidence>
<dbReference type="InterPro" id="IPR003609">
    <property type="entry name" value="Pan_app"/>
</dbReference>
<evidence type="ECO:0000259" key="1">
    <source>
        <dbReference type="PROSITE" id="PS50948"/>
    </source>
</evidence>
<evidence type="ECO:0000313" key="2">
    <source>
        <dbReference type="EMBL" id="CAG8661817.1"/>
    </source>
</evidence>
<proteinExistence type="predicted"/>
<protein>
    <submittedName>
        <fullName evidence="2">13261_t:CDS:1</fullName>
    </submittedName>
</protein>
<dbReference type="EMBL" id="CAJVQB010005435">
    <property type="protein sequence ID" value="CAG8661817.1"/>
    <property type="molecule type" value="Genomic_DNA"/>
</dbReference>
<name>A0ABN7URU6_GIGMA</name>
<feature type="domain" description="Apple" evidence="1">
    <location>
        <begin position="110"/>
        <end position="188"/>
    </location>
</feature>